<dbReference type="PANTHER" id="PTHR10971">
    <property type="entry name" value="MRNA EXPORT FACTOR AND BUB3"/>
    <property type="match status" value="1"/>
</dbReference>
<feature type="repeat" description="WD" evidence="3">
    <location>
        <begin position="102"/>
        <end position="141"/>
    </location>
</feature>
<dbReference type="Pfam" id="PF00400">
    <property type="entry name" value="WD40"/>
    <property type="match status" value="2"/>
</dbReference>
<keyword evidence="2" id="KW-0677">Repeat</keyword>
<organism evidence="4 5">
    <name type="scientific">Wickerhamomyces pijperi</name>
    <name type="common">Yeast</name>
    <name type="synonym">Pichia pijperi</name>
    <dbReference type="NCBI Taxonomy" id="599730"/>
    <lineage>
        <taxon>Eukaryota</taxon>
        <taxon>Fungi</taxon>
        <taxon>Dikarya</taxon>
        <taxon>Ascomycota</taxon>
        <taxon>Saccharomycotina</taxon>
        <taxon>Saccharomycetes</taxon>
        <taxon>Phaffomycetales</taxon>
        <taxon>Wickerhamomycetaceae</taxon>
        <taxon>Wickerhamomyces</taxon>
    </lineage>
</organism>
<dbReference type="Proteomes" id="UP000774326">
    <property type="component" value="Unassembled WGS sequence"/>
</dbReference>
<dbReference type="AlphaFoldDB" id="A0A9P8QB92"/>
<dbReference type="InterPro" id="IPR036322">
    <property type="entry name" value="WD40_repeat_dom_sf"/>
</dbReference>
<evidence type="ECO:0000256" key="1">
    <source>
        <dbReference type="ARBA" id="ARBA00022574"/>
    </source>
</evidence>
<reference evidence="4" key="2">
    <citation type="submission" date="2021-01" db="EMBL/GenBank/DDBJ databases">
        <authorList>
            <person name="Schikora-Tamarit M.A."/>
        </authorList>
    </citation>
    <scope>NUCLEOTIDE SEQUENCE</scope>
    <source>
        <strain evidence="4">CBS2887</strain>
    </source>
</reference>
<dbReference type="EMBL" id="JAEUBG010001462">
    <property type="protein sequence ID" value="KAH3686335.1"/>
    <property type="molecule type" value="Genomic_DNA"/>
</dbReference>
<dbReference type="InterPro" id="IPR001680">
    <property type="entry name" value="WD40_rpt"/>
</dbReference>
<evidence type="ECO:0008006" key="6">
    <source>
        <dbReference type="Google" id="ProtNLM"/>
    </source>
</evidence>
<dbReference type="OrthoDB" id="10262475at2759"/>
<dbReference type="SUPFAM" id="SSF50978">
    <property type="entry name" value="WD40 repeat-like"/>
    <property type="match status" value="1"/>
</dbReference>
<protein>
    <recommendedName>
        <fullName evidence="6">Anaphase-promoting complex subunit 4 WD40 domain-containing protein</fullName>
    </recommendedName>
</protein>
<dbReference type="Gene3D" id="2.130.10.10">
    <property type="entry name" value="YVTN repeat-like/Quinoprotein amine dehydrogenase"/>
    <property type="match status" value="1"/>
</dbReference>
<reference evidence="4" key="1">
    <citation type="journal article" date="2021" name="Open Biol.">
        <title>Shared evolutionary footprints suggest mitochondrial oxidative damage underlies multiple complex I losses in fungi.</title>
        <authorList>
            <person name="Schikora-Tamarit M.A."/>
            <person name="Marcet-Houben M."/>
            <person name="Nosek J."/>
            <person name="Gabaldon T."/>
        </authorList>
    </citation>
    <scope>NUCLEOTIDE SEQUENCE</scope>
    <source>
        <strain evidence="4">CBS2887</strain>
    </source>
</reference>
<accession>A0A9P8QB92</accession>
<gene>
    <name evidence="4" type="ORF">WICPIJ_002697</name>
</gene>
<comment type="caution">
    <text evidence="4">The sequence shown here is derived from an EMBL/GenBank/DDBJ whole genome shotgun (WGS) entry which is preliminary data.</text>
</comment>
<dbReference type="PROSITE" id="PS50294">
    <property type="entry name" value="WD_REPEATS_REGION"/>
    <property type="match status" value="1"/>
</dbReference>
<name>A0A9P8QB92_WICPI</name>
<keyword evidence="5" id="KW-1185">Reference proteome</keyword>
<evidence type="ECO:0000313" key="5">
    <source>
        <dbReference type="Proteomes" id="UP000774326"/>
    </source>
</evidence>
<dbReference type="PROSITE" id="PS50082">
    <property type="entry name" value="WD_REPEATS_2"/>
    <property type="match status" value="2"/>
</dbReference>
<keyword evidence="1 3" id="KW-0853">WD repeat</keyword>
<dbReference type="InterPro" id="IPR015943">
    <property type="entry name" value="WD40/YVTN_repeat-like_dom_sf"/>
</dbReference>
<sequence length="346" mass="39104">MASIPQFNLLPHPPTTDLISAVKFTPRPSLPLLLCSTWDGDITLYDTSSLTQLTTVRNGNPVLDLEWDDSGRESFFSDVKGDIKKLDFENSKYETISLGGDKNGHTEGVKCLKWMQGRLCSGSWDKSVKMWDIRSSANIGVETIQLDEKVISMDSTGYKLVMSCTASTNYIYDVRNVSIPLTRLSSPGERQTRRLKCLPNGEGFLQSTIDSRCCVEFFADPEKSYAFRCHRHTDENKEFDVSYPVNALTFHPRYQTLFTGGSDGLIYLWNWEKRKRIKQFADFNGNSVLAMDSKGDTLVVATGDDSYRTRAKIEGYDPKTCLVKPSRIYVREMESNEGKPSVKGRK</sequence>
<feature type="repeat" description="WD" evidence="3">
    <location>
        <begin position="245"/>
        <end position="279"/>
    </location>
</feature>
<evidence type="ECO:0000256" key="3">
    <source>
        <dbReference type="PROSITE-ProRule" id="PRU00221"/>
    </source>
</evidence>
<dbReference type="InterPro" id="IPR019775">
    <property type="entry name" value="WD40_repeat_CS"/>
</dbReference>
<dbReference type="SMART" id="SM00320">
    <property type="entry name" value="WD40"/>
    <property type="match status" value="3"/>
</dbReference>
<proteinExistence type="predicted"/>
<evidence type="ECO:0000313" key="4">
    <source>
        <dbReference type="EMBL" id="KAH3686335.1"/>
    </source>
</evidence>
<evidence type="ECO:0000256" key="2">
    <source>
        <dbReference type="ARBA" id="ARBA00022737"/>
    </source>
</evidence>
<dbReference type="PROSITE" id="PS00678">
    <property type="entry name" value="WD_REPEATS_1"/>
    <property type="match status" value="1"/>
</dbReference>